<dbReference type="InterPro" id="IPR045010">
    <property type="entry name" value="MDR_fam"/>
</dbReference>
<evidence type="ECO:0000313" key="4">
    <source>
        <dbReference type="EMBL" id="PWN20084.1"/>
    </source>
</evidence>
<dbReference type="FunFam" id="3.40.50.720:FF:000121">
    <property type="entry name" value="Prostaglandin reductase 2"/>
    <property type="match status" value="1"/>
</dbReference>
<accession>A0A316U5G7</accession>
<name>A0A316U5G7_9BASI</name>
<evidence type="ECO:0000259" key="2">
    <source>
        <dbReference type="Pfam" id="PF00107"/>
    </source>
</evidence>
<keyword evidence="5" id="KW-1185">Reference proteome</keyword>
<dbReference type="RefSeq" id="XP_025347244.1">
    <property type="nucleotide sequence ID" value="XM_025489804.1"/>
</dbReference>
<dbReference type="AlphaFoldDB" id="A0A316U5G7"/>
<reference evidence="4 5" key="1">
    <citation type="journal article" date="2018" name="Mol. Biol. Evol.">
        <title>Broad Genomic Sampling Reveals a Smut Pathogenic Ancestry of the Fungal Clade Ustilaginomycotina.</title>
        <authorList>
            <person name="Kijpornyongpan T."/>
            <person name="Mondo S.J."/>
            <person name="Barry K."/>
            <person name="Sandor L."/>
            <person name="Lee J."/>
            <person name="Lipzen A."/>
            <person name="Pangilinan J."/>
            <person name="LaButti K."/>
            <person name="Hainaut M."/>
            <person name="Henrissat B."/>
            <person name="Grigoriev I.V."/>
            <person name="Spatafora J.W."/>
            <person name="Aime M.C."/>
        </authorList>
    </citation>
    <scope>NUCLEOTIDE SEQUENCE [LARGE SCALE GENOMIC DNA]</scope>
    <source>
        <strain evidence="4 5">MCA 4718</strain>
    </source>
</reference>
<organism evidence="4 5">
    <name type="scientific">Pseudomicrostroma glucosiphilum</name>
    <dbReference type="NCBI Taxonomy" id="1684307"/>
    <lineage>
        <taxon>Eukaryota</taxon>
        <taxon>Fungi</taxon>
        <taxon>Dikarya</taxon>
        <taxon>Basidiomycota</taxon>
        <taxon>Ustilaginomycotina</taxon>
        <taxon>Exobasidiomycetes</taxon>
        <taxon>Microstromatales</taxon>
        <taxon>Microstromatales incertae sedis</taxon>
        <taxon>Pseudomicrostroma</taxon>
    </lineage>
</organism>
<dbReference type="Gene3D" id="3.40.50.720">
    <property type="entry name" value="NAD(P)-binding Rossmann-like Domain"/>
    <property type="match status" value="1"/>
</dbReference>
<protein>
    <submittedName>
        <fullName evidence="4">NAD(P)-binding protein</fullName>
    </submittedName>
</protein>
<evidence type="ECO:0000259" key="3">
    <source>
        <dbReference type="Pfam" id="PF16884"/>
    </source>
</evidence>
<dbReference type="InterPro" id="IPR041694">
    <property type="entry name" value="ADH_N_2"/>
</dbReference>
<dbReference type="CDD" id="cd05288">
    <property type="entry name" value="PGDH"/>
    <property type="match status" value="1"/>
</dbReference>
<feature type="domain" description="Alcohol dehydrogenase-like C-terminal" evidence="2">
    <location>
        <begin position="174"/>
        <end position="305"/>
    </location>
</feature>
<dbReference type="Proteomes" id="UP000245942">
    <property type="component" value="Unassembled WGS sequence"/>
</dbReference>
<evidence type="ECO:0000313" key="5">
    <source>
        <dbReference type="Proteomes" id="UP000245942"/>
    </source>
</evidence>
<dbReference type="PANTHER" id="PTHR43205">
    <property type="entry name" value="PROSTAGLANDIN REDUCTASE"/>
    <property type="match status" value="1"/>
</dbReference>
<dbReference type="SUPFAM" id="SSF50129">
    <property type="entry name" value="GroES-like"/>
    <property type="match status" value="1"/>
</dbReference>
<gene>
    <name evidence="4" type="ORF">BCV69DRAFT_218650</name>
</gene>
<dbReference type="Pfam" id="PF00107">
    <property type="entry name" value="ADH_zinc_N"/>
    <property type="match status" value="1"/>
</dbReference>
<dbReference type="Pfam" id="PF16884">
    <property type="entry name" value="ADH_N_2"/>
    <property type="match status" value="1"/>
</dbReference>
<dbReference type="InterPro" id="IPR013149">
    <property type="entry name" value="ADH-like_C"/>
</dbReference>
<feature type="domain" description="Oxidoreductase N-terminal" evidence="3">
    <location>
        <begin position="8"/>
        <end position="116"/>
    </location>
</feature>
<dbReference type="GO" id="GO:0016628">
    <property type="term" value="F:oxidoreductase activity, acting on the CH-CH group of donors, NAD or NADP as acceptor"/>
    <property type="evidence" value="ECO:0007669"/>
    <property type="project" value="InterPro"/>
</dbReference>
<dbReference type="PANTHER" id="PTHR43205:SF7">
    <property type="entry name" value="PROSTAGLANDIN REDUCTASE 1"/>
    <property type="match status" value="1"/>
</dbReference>
<sequence>MSTPNQSLIIVKEPQGMPKYGEDLKLVDSSINLESADLQGGILLKTITMSLDPTLRNSMRIGQKSYARHYEAGKPIWGFGVSEVLRSEHPKWKKGDLLHSRETIMAQYSVLTGAQVDASTDEFFAKVDRVPELNITNYVSAAGMPGMTAWMSLKAIIGDFKKDSTIFVTSAAGAVGSLVCQLAKEAGSKVIASAGSDDKVRFLQEDCHVDRAFNYKTADVNAELAAFGGEKGIDYFFDNVGGPQLEAYLNHAAVYGVVIVCGVISAYNATADSPAPAIKNFPTSVLVKQLTVRGFIVSSFLKEQRETFFKSMPGLLRDGKIKFREDVREGMDALGPGMVDLLKGDHNGKMVVL</sequence>
<dbReference type="EMBL" id="KZ819329">
    <property type="protein sequence ID" value="PWN20084.1"/>
    <property type="molecule type" value="Genomic_DNA"/>
</dbReference>
<dbReference type="GeneID" id="37011538"/>
<dbReference type="Gene3D" id="3.90.180.10">
    <property type="entry name" value="Medium-chain alcohol dehydrogenases, catalytic domain"/>
    <property type="match status" value="1"/>
</dbReference>
<dbReference type="InterPro" id="IPR036291">
    <property type="entry name" value="NAD(P)-bd_dom_sf"/>
</dbReference>
<proteinExistence type="predicted"/>
<dbReference type="SUPFAM" id="SSF51735">
    <property type="entry name" value="NAD(P)-binding Rossmann-fold domains"/>
    <property type="match status" value="1"/>
</dbReference>
<dbReference type="InterPro" id="IPR011032">
    <property type="entry name" value="GroES-like_sf"/>
</dbReference>
<evidence type="ECO:0000256" key="1">
    <source>
        <dbReference type="ARBA" id="ARBA00023002"/>
    </source>
</evidence>
<dbReference type="OrthoDB" id="809632at2759"/>
<keyword evidence="1" id="KW-0560">Oxidoreductase</keyword>